<dbReference type="RefSeq" id="WP_258884975.1">
    <property type="nucleotide sequence ID" value="NZ_CP090065.1"/>
</dbReference>
<dbReference type="PANTHER" id="PTHR30336:SF20">
    <property type="entry name" value="DUF218 DOMAIN-CONTAINING PROTEIN"/>
    <property type="match status" value="1"/>
</dbReference>
<dbReference type="Proteomes" id="UP001059272">
    <property type="component" value="Chromosome"/>
</dbReference>
<dbReference type="Pfam" id="PF02698">
    <property type="entry name" value="DUF218"/>
    <property type="match status" value="1"/>
</dbReference>
<accession>A0AAE9NTK7</accession>
<dbReference type="Gene3D" id="1.10.3620.10">
    <property type="entry name" value="YdcF like domain"/>
    <property type="match status" value="1"/>
</dbReference>
<reference evidence="2" key="1">
    <citation type="submission" date="2021-12" db="EMBL/GenBank/DDBJ databases">
        <title>Genome sequence of novel Pectobacterium sp. causing blackleg.</title>
        <authorList>
            <person name="Wang J."/>
        </authorList>
    </citation>
    <scope>NUCLEOTIDE SEQUENCE</scope>
    <source>
        <strain evidence="2">BY21311</strain>
    </source>
</reference>
<protein>
    <submittedName>
        <fullName evidence="2">YdcF family protein</fullName>
    </submittedName>
</protein>
<dbReference type="InterPro" id="IPR051599">
    <property type="entry name" value="Cell_Envelope_Assoc"/>
</dbReference>
<dbReference type="PANTHER" id="PTHR30336">
    <property type="entry name" value="INNER MEMBRANE PROTEIN, PROBABLE PERMEASE"/>
    <property type="match status" value="1"/>
</dbReference>
<evidence type="ECO:0000313" key="2">
    <source>
        <dbReference type="EMBL" id="UVO10384.1"/>
    </source>
</evidence>
<feature type="domain" description="DUF218" evidence="1">
    <location>
        <begin position="69"/>
        <end position="162"/>
    </location>
</feature>
<dbReference type="InterPro" id="IPR003848">
    <property type="entry name" value="DUF218"/>
</dbReference>
<organism evidence="2 3">
    <name type="scientific">Pectobacterium polonicum</name>
    <dbReference type="NCBI Taxonomy" id="2485124"/>
    <lineage>
        <taxon>Bacteria</taxon>
        <taxon>Pseudomonadati</taxon>
        <taxon>Pseudomonadota</taxon>
        <taxon>Gammaproteobacteria</taxon>
        <taxon>Enterobacterales</taxon>
        <taxon>Pectobacteriaceae</taxon>
        <taxon>Pectobacterium</taxon>
    </lineage>
</organism>
<evidence type="ECO:0000259" key="1">
    <source>
        <dbReference type="Pfam" id="PF02698"/>
    </source>
</evidence>
<dbReference type="KEGG" id="ppoo:LW347_10760"/>
<name>A0AAE9NTK7_9GAMM</name>
<dbReference type="EMBL" id="CP090065">
    <property type="protein sequence ID" value="UVO10384.1"/>
    <property type="molecule type" value="Genomic_DNA"/>
</dbReference>
<dbReference type="AlphaFoldDB" id="A0AAE9NTK7"/>
<evidence type="ECO:0000313" key="3">
    <source>
        <dbReference type="Proteomes" id="UP001059272"/>
    </source>
</evidence>
<dbReference type="Gene3D" id="3.40.50.620">
    <property type="entry name" value="HUPs"/>
    <property type="match status" value="1"/>
</dbReference>
<proteinExistence type="predicted"/>
<gene>
    <name evidence="2" type="ORF">LW347_10760</name>
</gene>
<dbReference type="InterPro" id="IPR014729">
    <property type="entry name" value="Rossmann-like_a/b/a_fold"/>
</dbReference>
<dbReference type="GO" id="GO:0005886">
    <property type="term" value="C:plasma membrane"/>
    <property type="evidence" value="ECO:0007669"/>
    <property type="project" value="TreeGrafter"/>
</dbReference>
<sequence>MKMSKDIVNALNIISGWLAVDDFTESQEIEADLLIIAGHAVIPNIIGALNFASDAKLPMLISGGVGHSTDLLRHEIERNVITTGLGIETKGKSEAEIIASLATKLFNIPQENIYIEGTSTNCGANATLSRKLIVDHGIEVKCAILVQDPLMQRRTYESFMHSWSQSNLPCTFINWPVLSPRLVIVSGKPHIIGGHVPGIWTMERYVSMALGEIKRLYDDADGYGPKGAGFIGHVDIPDAVLEAWNYLKVHKETREITR</sequence>
<dbReference type="CDD" id="cd06259">
    <property type="entry name" value="YdcF-like"/>
    <property type="match status" value="1"/>
</dbReference>